<dbReference type="SUPFAM" id="SSF51905">
    <property type="entry name" value="FAD/NAD(P)-binding domain"/>
    <property type="match status" value="1"/>
</dbReference>
<dbReference type="SUPFAM" id="SSF56425">
    <property type="entry name" value="Succinate dehydrogenase/fumarate reductase flavoprotein, catalytic domain"/>
    <property type="match status" value="1"/>
</dbReference>
<dbReference type="EMBL" id="WAJS01000052">
    <property type="protein sequence ID" value="KAB1640006.1"/>
    <property type="molecule type" value="Genomic_DNA"/>
</dbReference>
<dbReference type="Pfam" id="PF00890">
    <property type="entry name" value="FAD_binding_2"/>
    <property type="match status" value="1"/>
</dbReference>
<evidence type="ECO:0000256" key="2">
    <source>
        <dbReference type="ARBA" id="ARBA00001974"/>
    </source>
</evidence>
<name>A0A7C8FUH8_9ACTN</name>
<dbReference type="GO" id="GO:0016020">
    <property type="term" value="C:membrane"/>
    <property type="evidence" value="ECO:0007669"/>
    <property type="project" value="InterPro"/>
</dbReference>
<dbReference type="RefSeq" id="WP_151432011.1">
    <property type="nucleotide sequence ID" value="NZ_JANJZI010000001.1"/>
</dbReference>
<dbReference type="InterPro" id="IPR007329">
    <property type="entry name" value="FMN-bd"/>
</dbReference>
<feature type="domain" description="FMN-binding" evidence="9">
    <location>
        <begin position="580"/>
        <end position="652"/>
    </location>
</feature>
<keyword evidence="11" id="KW-1185">Reference proteome</keyword>
<dbReference type="AlphaFoldDB" id="A0A7C8FUH8"/>
<evidence type="ECO:0000256" key="1">
    <source>
        <dbReference type="ARBA" id="ARBA00001917"/>
    </source>
</evidence>
<dbReference type="InterPro" id="IPR027477">
    <property type="entry name" value="Succ_DH/fumarate_Rdtase_cat_sf"/>
</dbReference>
<comment type="caution">
    <text evidence="10">The sequence shown here is derived from an EMBL/GenBank/DDBJ whole genome shotgun (WGS) entry which is preliminary data.</text>
</comment>
<comment type="cofactor">
    <cofactor evidence="2">
        <name>FAD</name>
        <dbReference type="ChEBI" id="CHEBI:57692"/>
    </cofactor>
</comment>
<dbReference type="PANTHER" id="PTHR43400:SF10">
    <property type="entry name" value="3-OXOSTEROID 1-DEHYDROGENASE"/>
    <property type="match status" value="1"/>
</dbReference>
<dbReference type="GO" id="GO:0033765">
    <property type="term" value="F:steroid dehydrogenase activity, acting on the CH-CH group of donors"/>
    <property type="evidence" value="ECO:0007669"/>
    <property type="project" value="UniProtKB-ARBA"/>
</dbReference>
<organism evidence="10 11">
    <name type="scientific">Adlercreutzia muris</name>
    <dbReference type="NCBI Taxonomy" id="1796610"/>
    <lineage>
        <taxon>Bacteria</taxon>
        <taxon>Bacillati</taxon>
        <taxon>Actinomycetota</taxon>
        <taxon>Coriobacteriia</taxon>
        <taxon>Eggerthellales</taxon>
        <taxon>Eggerthellaceae</taxon>
        <taxon>Adlercreutzia</taxon>
    </lineage>
</organism>
<proteinExistence type="predicted"/>
<keyword evidence="6" id="KW-0274">FAD</keyword>
<evidence type="ECO:0000256" key="8">
    <source>
        <dbReference type="ARBA" id="ARBA00049922"/>
    </source>
</evidence>
<comment type="cofactor">
    <cofactor evidence="1">
        <name>FMN</name>
        <dbReference type="ChEBI" id="CHEBI:58210"/>
    </cofactor>
</comment>
<keyword evidence="7" id="KW-0560">Oxidoreductase</keyword>
<evidence type="ECO:0000313" key="11">
    <source>
        <dbReference type="Proteomes" id="UP000479639"/>
    </source>
</evidence>
<keyword evidence="5" id="KW-0285">Flavoprotein</keyword>
<dbReference type="Pfam" id="PF04205">
    <property type="entry name" value="FMN_bind"/>
    <property type="match status" value="1"/>
</dbReference>
<dbReference type="Proteomes" id="UP000479639">
    <property type="component" value="Unassembled WGS sequence"/>
</dbReference>
<accession>A0A7C8FUH8</accession>
<evidence type="ECO:0000256" key="5">
    <source>
        <dbReference type="ARBA" id="ARBA00022630"/>
    </source>
</evidence>
<protein>
    <recommendedName>
        <fullName evidence="4">Urocanate reductase</fullName>
        <ecNumber evidence="3">1.3.99.33</ecNumber>
    </recommendedName>
</protein>
<dbReference type="InterPro" id="IPR003953">
    <property type="entry name" value="FAD-dep_OxRdtase_2_FAD-bd"/>
</dbReference>
<comment type="catalytic activity">
    <reaction evidence="8">
        <text>dihydrourocanate + A = urocanate + AH2</text>
        <dbReference type="Rhea" id="RHEA:36059"/>
        <dbReference type="ChEBI" id="CHEBI:13193"/>
        <dbReference type="ChEBI" id="CHEBI:17499"/>
        <dbReference type="ChEBI" id="CHEBI:27247"/>
        <dbReference type="ChEBI" id="CHEBI:72991"/>
        <dbReference type="EC" id="1.3.99.33"/>
    </reaction>
</comment>
<dbReference type="EC" id="1.3.99.33" evidence="3"/>
<evidence type="ECO:0000256" key="6">
    <source>
        <dbReference type="ARBA" id="ARBA00022827"/>
    </source>
</evidence>
<sequence length="653" mass="68779">MGKFTRRQFITGAGAGMAAIAGLGLAGCAPQGKGGSAMATTGEGTTFADTIAWDGEYDVVVIGFGGAGAVSACYAADAGAKVLLVEKAPIGMEGGNTRFCGQIILSSDNKEAMVSYNKAMAGDFAVDEGLLDVYAEGLTRTHDMLRDFFGVPEENFLDWKYDSSAQPLIGMFAPEYPEFEGGEDLHVLTVSDNVCNSALWKTYRNKVMSMGDSIDVWYASPAVSLFQDPVSKAVIGVEIDKNGETVNVRAKNGVVMTMGGFENNPQMVEDFLGLTKSAPAGTLFNTGDGVKMAMGVGADLWHMEAFEGNCFALGGISFAVESGHHAKTFNDLRNLSGSIIVVGNGGERYLREDVYNRHGHVPSNGDWVSVKRPRNTWMVWDEAQNKAITEEYHGIPAEFADQVVSAGTLTELAETLGITPGKLEQTVADFNKMAADGYDPAFYRAAETMRAFSESGPYYAIEMIQAFLNTQGGARRNAAAEVVGTNGEPIPHLYSAGEFGGMTPYQYNGGGNMAECLIFGQLAGVNAAAEKDPLPALPMGVASEIVYTAGSGSHEVDPDLAQTVALGEGEYLGTSTLCMGNELGVKVKMDGGKIAAVEVVHQQETAGVGSKAIEALPAQIIEAQSTEVDAVAGATVTSTAIKDAVQKAIDQAK</sequence>
<dbReference type="Gene3D" id="3.50.50.60">
    <property type="entry name" value="FAD/NAD(P)-binding domain"/>
    <property type="match status" value="1"/>
</dbReference>
<dbReference type="GO" id="GO:0010181">
    <property type="term" value="F:FMN binding"/>
    <property type="evidence" value="ECO:0007669"/>
    <property type="project" value="InterPro"/>
</dbReference>
<dbReference type="InterPro" id="IPR036188">
    <property type="entry name" value="FAD/NAD-bd_sf"/>
</dbReference>
<dbReference type="PROSITE" id="PS51257">
    <property type="entry name" value="PROKAR_LIPOPROTEIN"/>
    <property type="match status" value="1"/>
</dbReference>
<evidence type="ECO:0000313" key="10">
    <source>
        <dbReference type="EMBL" id="KAB1640006.1"/>
    </source>
</evidence>
<evidence type="ECO:0000256" key="3">
    <source>
        <dbReference type="ARBA" id="ARBA00013137"/>
    </source>
</evidence>
<reference evidence="10 11" key="1">
    <citation type="submission" date="2019-09" db="EMBL/GenBank/DDBJ databases">
        <title>Whole genome shotgun sequencing (WGS) of Ellagibacter isourolithinifaciens DSM 104140(T) and Adlercreutzia muris DSM 29508(T).</title>
        <authorList>
            <person name="Stoll D.A."/>
            <person name="Danylec N."/>
            <person name="Huch M."/>
        </authorList>
    </citation>
    <scope>NUCLEOTIDE SEQUENCE [LARGE SCALE GENOMIC DNA]</scope>
    <source>
        <strain evidence="10 11">DSM 29508</strain>
    </source>
</reference>
<dbReference type="Gene3D" id="3.90.1010.20">
    <property type="match status" value="1"/>
</dbReference>
<evidence type="ECO:0000256" key="7">
    <source>
        <dbReference type="ARBA" id="ARBA00023002"/>
    </source>
</evidence>
<evidence type="ECO:0000256" key="4">
    <source>
        <dbReference type="ARBA" id="ARBA00015872"/>
    </source>
</evidence>
<dbReference type="Gene3D" id="3.90.700.10">
    <property type="entry name" value="Succinate dehydrogenase/fumarate reductase flavoprotein, catalytic domain"/>
    <property type="match status" value="1"/>
</dbReference>
<dbReference type="InterPro" id="IPR050315">
    <property type="entry name" value="FAD-oxidoreductase_2"/>
</dbReference>
<dbReference type="PANTHER" id="PTHR43400">
    <property type="entry name" value="FUMARATE REDUCTASE"/>
    <property type="match status" value="1"/>
</dbReference>
<dbReference type="PROSITE" id="PS51318">
    <property type="entry name" value="TAT"/>
    <property type="match status" value="1"/>
</dbReference>
<dbReference type="GO" id="GO:0008202">
    <property type="term" value="P:steroid metabolic process"/>
    <property type="evidence" value="ECO:0007669"/>
    <property type="project" value="UniProtKB-ARBA"/>
</dbReference>
<dbReference type="SMART" id="SM00900">
    <property type="entry name" value="FMN_bind"/>
    <property type="match status" value="1"/>
</dbReference>
<evidence type="ECO:0000259" key="9">
    <source>
        <dbReference type="SMART" id="SM00900"/>
    </source>
</evidence>
<dbReference type="InterPro" id="IPR006311">
    <property type="entry name" value="TAT_signal"/>
</dbReference>
<gene>
    <name evidence="10" type="ORF">F8D48_10910</name>
</gene>